<dbReference type="RefSeq" id="WP_268808023.1">
    <property type="nucleotide sequence ID" value="NZ_FWFZ01000036.1"/>
</dbReference>
<gene>
    <name evidence="1" type="ORF">ROA7023_04001</name>
</gene>
<keyword evidence="2" id="KW-1185">Reference proteome</keyword>
<evidence type="ECO:0000313" key="1">
    <source>
        <dbReference type="EMBL" id="SLN75617.1"/>
    </source>
</evidence>
<evidence type="ECO:0000313" key="2">
    <source>
        <dbReference type="Proteomes" id="UP000193900"/>
    </source>
</evidence>
<dbReference type="AlphaFoldDB" id="A0A1Y5TY60"/>
<organism evidence="1 2">
    <name type="scientific">Roseisalinus antarcticus</name>
    <dbReference type="NCBI Taxonomy" id="254357"/>
    <lineage>
        <taxon>Bacteria</taxon>
        <taxon>Pseudomonadati</taxon>
        <taxon>Pseudomonadota</taxon>
        <taxon>Alphaproteobacteria</taxon>
        <taxon>Rhodobacterales</taxon>
        <taxon>Roseobacteraceae</taxon>
        <taxon>Roseisalinus</taxon>
    </lineage>
</organism>
<reference evidence="1 2" key="1">
    <citation type="submission" date="2017-03" db="EMBL/GenBank/DDBJ databases">
        <authorList>
            <person name="Afonso C.L."/>
            <person name="Miller P.J."/>
            <person name="Scott M.A."/>
            <person name="Spackman E."/>
            <person name="Goraichik I."/>
            <person name="Dimitrov K.M."/>
            <person name="Suarez D.L."/>
            <person name="Swayne D.E."/>
        </authorList>
    </citation>
    <scope>NUCLEOTIDE SEQUENCE [LARGE SCALE GENOMIC DNA]</scope>
    <source>
        <strain evidence="1 2">CECT 7023</strain>
    </source>
</reference>
<dbReference type="EMBL" id="FWFZ01000036">
    <property type="protein sequence ID" value="SLN75617.1"/>
    <property type="molecule type" value="Genomic_DNA"/>
</dbReference>
<protein>
    <submittedName>
        <fullName evidence="1">Uncharacterized protein</fullName>
    </submittedName>
</protein>
<sequence>MPSNIRETFGNWLGGLIDSVLPKPAPVPRPVPVRPNRPRG</sequence>
<dbReference type="Proteomes" id="UP000193900">
    <property type="component" value="Unassembled WGS sequence"/>
</dbReference>
<accession>A0A1Y5TY60</accession>
<proteinExistence type="predicted"/>
<name>A0A1Y5TY60_9RHOB</name>